<name>A0A7S4LAK3_9EUGL</name>
<reference evidence="1" key="1">
    <citation type="submission" date="2021-01" db="EMBL/GenBank/DDBJ databases">
        <authorList>
            <person name="Corre E."/>
            <person name="Pelletier E."/>
            <person name="Niang G."/>
            <person name="Scheremetjew M."/>
            <person name="Finn R."/>
            <person name="Kale V."/>
            <person name="Holt S."/>
            <person name="Cochrane G."/>
            <person name="Meng A."/>
            <person name="Brown T."/>
            <person name="Cohen L."/>
        </authorList>
    </citation>
    <scope>NUCLEOTIDE SEQUENCE</scope>
    <source>
        <strain evidence="1">CCMP1594</strain>
    </source>
</reference>
<proteinExistence type="predicted"/>
<organism evidence="1">
    <name type="scientific">Eutreptiella gymnastica</name>
    <dbReference type="NCBI Taxonomy" id="73025"/>
    <lineage>
        <taxon>Eukaryota</taxon>
        <taxon>Discoba</taxon>
        <taxon>Euglenozoa</taxon>
        <taxon>Euglenida</taxon>
        <taxon>Spirocuta</taxon>
        <taxon>Euglenophyceae</taxon>
        <taxon>Eutreptiales</taxon>
        <taxon>Eutreptiaceae</taxon>
        <taxon>Eutreptiella</taxon>
    </lineage>
</organism>
<protein>
    <submittedName>
        <fullName evidence="1">Uncharacterized protein</fullName>
    </submittedName>
</protein>
<dbReference type="EMBL" id="HBJA01080005">
    <property type="protein sequence ID" value="CAE0816820.1"/>
    <property type="molecule type" value="Transcribed_RNA"/>
</dbReference>
<dbReference type="AlphaFoldDB" id="A0A7S4LAK3"/>
<sequence length="107" mass="12397">MYWYGLGDGSPQLMVVLTLRIITCLTQGTWSCILHPHTHTHKYTDTYTHPVHHFDVVLQTFETVARKGEPVKSAKTSRRTKESKGWQGVFWVVVWWAGWEADVGQRQ</sequence>
<gene>
    <name evidence="1" type="ORF">EGYM00163_LOCUS27981</name>
</gene>
<evidence type="ECO:0000313" key="1">
    <source>
        <dbReference type="EMBL" id="CAE0816820.1"/>
    </source>
</evidence>
<accession>A0A7S4LAK3</accession>